<evidence type="ECO:0000256" key="4">
    <source>
        <dbReference type="ARBA" id="ARBA00023136"/>
    </source>
</evidence>
<dbReference type="AlphaFoldDB" id="A0A172U317"/>
<comment type="similarity">
    <text evidence="2">Belongs to the YjiK family.</text>
</comment>
<keyword evidence="3" id="KW-1003">Cell membrane</keyword>
<dbReference type="EMBL" id="CP011390">
    <property type="protein sequence ID" value="ANE53423.1"/>
    <property type="molecule type" value="Genomic_DNA"/>
</dbReference>
<evidence type="ECO:0000313" key="7">
    <source>
        <dbReference type="Proteomes" id="UP000077177"/>
    </source>
</evidence>
<dbReference type="SUPFAM" id="SSF101898">
    <property type="entry name" value="NHL repeat"/>
    <property type="match status" value="1"/>
</dbReference>
<reference evidence="7" key="1">
    <citation type="submission" date="2015-01" db="EMBL/GenBank/DDBJ databases">
        <title>Flavisolibacter sp./LCS9/ whole genome sequencing.</title>
        <authorList>
            <person name="Kim M.K."/>
            <person name="Srinivasan S."/>
            <person name="Lee J.-J."/>
        </authorList>
    </citation>
    <scope>NUCLEOTIDE SEQUENCE [LARGE SCALE GENOMIC DNA]</scope>
    <source>
        <strain evidence="7">LCS9</strain>
    </source>
</reference>
<protein>
    <recommendedName>
        <fullName evidence="8">SMP-30/Gluconolactonase/LRE-like region domain-containing protein</fullName>
    </recommendedName>
</protein>
<evidence type="ECO:0000256" key="5">
    <source>
        <dbReference type="SAM" id="MobiDB-lite"/>
    </source>
</evidence>
<dbReference type="Pfam" id="PF06977">
    <property type="entry name" value="SdiA-regulated"/>
    <property type="match status" value="1"/>
</dbReference>
<evidence type="ECO:0008006" key="8">
    <source>
        <dbReference type="Google" id="ProtNLM"/>
    </source>
</evidence>
<feature type="region of interest" description="Disordered" evidence="5">
    <location>
        <begin position="1"/>
        <end position="20"/>
    </location>
</feature>
<dbReference type="GO" id="GO:0005886">
    <property type="term" value="C:plasma membrane"/>
    <property type="evidence" value="ECO:0007669"/>
    <property type="project" value="UniProtKB-SubCell"/>
</dbReference>
<dbReference type="STRING" id="1492898.SY85_10730"/>
<proteinExistence type="inferred from homology"/>
<reference evidence="6 7" key="2">
    <citation type="journal article" date="2016" name="Int. J. Syst. Evol. Microbiol.">
        <title>Flavisolibacter tropicus sp. nov., isolated from tropical soil.</title>
        <authorList>
            <person name="Lee J.J."/>
            <person name="Kang M.S."/>
            <person name="Kim G.S."/>
            <person name="Lee C.S."/>
            <person name="Lim S."/>
            <person name="Lee J."/>
            <person name="Roh S.H."/>
            <person name="Kang H."/>
            <person name="Ha J.M."/>
            <person name="Bae S."/>
            <person name="Jung H.Y."/>
            <person name="Kim M.K."/>
        </authorList>
    </citation>
    <scope>NUCLEOTIDE SEQUENCE [LARGE SCALE GENOMIC DNA]</scope>
    <source>
        <strain evidence="6 7">LCS9</strain>
    </source>
</reference>
<comment type="subcellular location">
    <subcellularLocation>
        <location evidence="1">Cell membrane</location>
    </subcellularLocation>
</comment>
<name>A0A172U317_9BACT</name>
<evidence type="ECO:0000313" key="6">
    <source>
        <dbReference type="EMBL" id="ANE53423.1"/>
    </source>
</evidence>
<dbReference type="InterPro" id="IPR009722">
    <property type="entry name" value="YjiK/CarP"/>
</dbReference>
<dbReference type="InterPro" id="IPR011042">
    <property type="entry name" value="6-blade_b-propeller_TolB-like"/>
</dbReference>
<gene>
    <name evidence="6" type="ORF">SY85_10730</name>
</gene>
<keyword evidence="7" id="KW-1185">Reference proteome</keyword>
<keyword evidence="4" id="KW-0472">Membrane</keyword>
<accession>A0A172U317</accession>
<evidence type="ECO:0000256" key="2">
    <source>
        <dbReference type="ARBA" id="ARBA00009852"/>
    </source>
</evidence>
<feature type="compositionally biased region" description="Polar residues" evidence="5">
    <location>
        <begin position="1"/>
        <end position="19"/>
    </location>
</feature>
<dbReference type="Proteomes" id="UP000077177">
    <property type="component" value="Chromosome"/>
</dbReference>
<dbReference type="Gene3D" id="2.120.10.30">
    <property type="entry name" value="TolB, C-terminal domain"/>
    <property type="match status" value="1"/>
</dbReference>
<organism evidence="6 7">
    <name type="scientific">Flavisolibacter tropicus</name>
    <dbReference type="NCBI Taxonomy" id="1492898"/>
    <lineage>
        <taxon>Bacteria</taxon>
        <taxon>Pseudomonadati</taxon>
        <taxon>Bacteroidota</taxon>
        <taxon>Chitinophagia</taxon>
        <taxon>Chitinophagales</taxon>
        <taxon>Chitinophagaceae</taxon>
        <taxon>Flavisolibacter</taxon>
    </lineage>
</organism>
<evidence type="ECO:0000256" key="3">
    <source>
        <dbReference type="ARBA" id="ARBA00022475"/>
    </source>
</evidence>
<evidence type="ECO:0000256" key="1">
    <source>
        <dbReference type="ARBA" id="ARBA00004236"/>
    </source>
</evidence>
<dbReference type="KEGG" id="fla:SY85_10730"/>
<sequence length="267" mass="29461">MQSAAESNTADQNQRTKANPTLAVAQKWNMPAKLKEISGIAYVDAARFACVEDEEGKIYIYNTQSQSIEKEIPFAAVGDYEGIAIAGNTAYVLRADGRLYEVANYNNKPTVVEHQTHLTAKQDVEGLCYDQKNNRLLLAIKGNEPNTSEYKGIYAFDLANKKLNETPVLKIDLTHEIWKDIKSKQKIEPSDLDIHPLTGDIYITDGAKPKLLIMDAEGKKKNLLSLDETQFPQPEGVAFTPEGELMISSEGKTGTGSIVKVNINGVQ</sequence>